<accession>A4TUX2</accession>
<dbReference type="GO" id="GO:0030170">
    <property type="term" value="F:pyridoxal phosphate binding"/>
    <property type="evidence" value="ECO:0007669"/>
    <property type="project" value="TreeGrafter"/>
</dbReference>
<evidence type="ECO:0000256" key="4">
    <source>
        <dbReference type="RuleBase" id="RU004508"/>
    </source>
</evidence>
<name>A4TUX2_9PROT</name>
<dbReference type="PIRSF" id="PIRSF000390">
    <property type="entry name" value="PLP_StrS"/>
    <property type="match status" value="1"/>
</dbReference>
<keyword evidence="5" id="KW-0808">Transferase</keyword>
<dbReference type="InterPro" id="IPR015422">
    <property type="entry name" value="PyrdxlP-dep_Trfase_small"/>
</dbReference>
<evidence type="ECO:0000256" key="1">
    <source>
        <dbReference type="ARBA" id="ARBA00037999"/>
    </source>
</evidence>
<evidence type="ECO:0000256" key="2">
    <source>
        <dbReference type="PIRSR" id="PIRSR000390-1"/>
    </source>
</evidence>
<gene>
    <name evidence="5" type="ORF">MGR_1962</name>
</gene>
<dbReference type="SUPFAM" id="SSF53383">
    <property type="entry name" value="PLP-dependent transferases"/>
    <property type="match status" value="1"/>
</dbReference>
<evidence type="ECO:0000256" key="3">
    <source>
        <dbReference type="PIRSR" id="PIRSR000390-2"/>
    </source>
</evidence>
<comment type="similarity">
    <text evidence="1 4">Belongs to the DegT/DnrJ/EryC1 family.</text>
</comment>
<feature type="active site" description="Proton acceptor" evidence="2">
    <location>
        <position position="187"/>
    </location>
</feature>
<dbReference type="InterPro" id="IPR000653">
    <property type="entry name" value="DegT/StrS_aminotransferase"/>
</dbReference>
<dbReference type="AlphaFoldDB" id="A4TUX2"/>
<dbReference type="CDD" id="cd00616">
    <property type="entry name" value="AHBA_syn"/>
    <property type="match status" value="1"/>
</dbReference>
<evidence type="ECO:0000313" key="5">
    <source>
        <dbReference type="EMBL" id="CAM74429.1"/>
    </source>
</evidence>
<dbReference type="PANTHER" id="PTHR30244">
    <property type="entry name" value="TRANSAMINASE"/>
    <property type="match status" value="1"/>
</dbReference>
<keyword evidence="3 4" id="KW-0663">Pyridoxal phosphate</keyword>
<proteinExistence type="inferred from homology"/>
<dbReference type="InterPro" id="IPR015421">
    <property type="entry name" value="PyrdxlP-dep_Trfase_major"/>
</dbReference>
<reference evidence="5" key="1">
    <citation type="journal article" date="2007" name="J. Bacteriol.">
        <title>Comparative genome analysis of four magnetotactic bacteria reveals a complex set of group-specific genes implicated in magnetosome biomineralization and function.</title>
        <authorList>
            <person name="Richter M."/>
            <person name="Kube M."/>
            <person name="Bazylinski D.A."/>
            <person name="Lombardot T."/>
            <person name="Gloeckner F.O."/>
            <person name="Reinhardt R."/>
            <person name="Schueler D."/>
        </authorList>
    </citation>
    <scope>NUCLEOTIDE SEQUENCE</scope>
    <source>
        <strain evidence="5">MSR-1</strain>
    </source>
</reference>
<dbReference type="GO" id="GO:0008483">
    <property type="term" value="F:transaminase activity"/>
    <property type="evidence" value="ECO:0007669"/>
    <property type="project" value="UniProtKB-KW"/>
</dbReference>
<organism evidence="5">
    <name type="scientific">Magnetospirillum gryphiswaldense</name>
    <dbReference type="NCBI Taxonomy" id="55518"/>
    <lineage>
        <taxon>Bacteria</taxon>
        <taxon>Pseudomonadati</taxon>
        <taxon>Pseudomonadota</taxon>
        <taxon>Alphaproteobacteria</taxon>
        <taxon>Rhodospirillales</taxon>
        <taxon>Rhodospirillaceae</taxon>
        <taxon>Magnetospirillum</taxon>
    </lineage>
</organism>
<sequence length="379" mass="40817">MSMIPITRPETGDAEIAAATRVLRSGWLTQGPEVAAFETEFAALVGSPHACAVANCTNALHLALLALGIGHGDEVATVSHSFIATANAVRYVGAEPVFVDIDATTLGMDAAALATAITPRTRAVLVVHQVGMPCDLSGLLAVASAHGLPIIEDAACALGSEIRLDGAWQWIGRPAGRIACFSFHPRKVISCGEGGMLTTADPTLDARFRLLRQHGMTVPDTARHGAAQVIFEQYAELGYNYRMTDLQAAVGREQLRRLPWILERRRHLAQRYHTELGQRVPSVTLAVQPPWARSNWQSYPVWLPAGCDQRAVMQAMLDAGIATRRGIMNAHREPPYGGHAWTLPVSEAAQDRIILLPLFPALEEADQDRVVTALAAALA</sequence>
<dbReference type="GO" id="GO:0000271">
    <property type="term" value="P:polysaccharide biosynthetic process"/>
    <property type="evidence" value="ECO:0007669"/>
    <property type="project" value="TreeGrafter"/>
</dbReference>
<dbReference type="InterPro" id="IPR015424">
    <property type="entry name" value="PyrdxlP-dep_Trfase"/>
</dbReference>
<dbReference type="PANTHER" id="PTHR30244:SF34">
    <property type="entry name" value="DTDP-4-AMINO-4,6-DIDEOXYGALACTOSE TRANSAMINASE"/>
    <property type="match status" value="1"/>
</dbReference>
<keyword evidence="5" id="KW-0032">Aminotransferase</keyword>
<dbReference type="Gene3D" id="3.90.1150.10">
    <property type="entry name" value="Aspartate Aminotransferase, domain 1"/>
    <property type="match status" value="1"/>
</dbReference>
<feature type="modified residue" description="N6-(pyridoxal phosphate)lysine" evidence="3">
    <location>
        <position position="187"/>
    </location>
</feature>
<dbReference type="Gene3D" id="3.40.640.10">
    <property type="entry name" value="Type I PLP-dependent aspartate aminotransferase-like (Major domain)"/>
    <property type="match status" value="1"/>
</dbReference>
<dbReference type="RefSeq" id="WP_199791953.1">
    <property type="nucleotide sequence ID" value="NZ_CP027527.1"/>
</dbReference>
<dbReference type="EMBL" id="CU459003">
    <property type="protein sequence ID" value="CAM74429.1"/>
    <property type="molecule type" value="Genomic_DNA"/>
</dbReference>
<protein>
    <submittedName>
        <fullName evidence="5">DegT/DnrJ/EryC1/StrS aminotransferase</fullName>
    </submittedName>
</protein>
<dbReference type="Pfam" id="PF01041">
    <property type="entry name" value="DegT_DnrJ_EryC1"/>
    <property type="match status" value="1"/>
</dbReference>